<comment type="caution">
    <text evidence="1">The sequence shown here is derived from an EMBL/GenBank/DDBJ whole genome shotgun (WGS) entry which is preliminary data.</text>
</comment>
<evidence type="ECO:0000313" key="2">
    <source>
        <dbReference type="EMBL" id="CAL5998675.1"/>
    </source>
</evidence>
<proteinExistence type="predicted"/>
<accession>A0AA86N4D4</accession>
<dbReference type="Gene3D" id="1.20.5.340">
    <property type="match status" value="1"/>
</dbReference>
<evidence type="ECO:0000313" key="3">
    <source>
        <dbReference type="Proteomes" id="UP001642409"/>
    </source>
</evidence>
<dbReference type="AlphaFoldDB" id="A0AA86N4D4"/>
<protein>
    <submittedName>
        <fullName evidence="2">Hypothetical_protein</fullName>
    </submittedName>
</protein>
<dbReference type="Proteomes" id="UP001642409">
    <property type="component" value="Unassembled WGS sequence"/>
</dbReference>
<gene>
    <name evidence="2" type="ORF">HINF_LOCUS15852</name>
    <name evidence="1" type="ORF">HINF_LOCUS397</name>
</gene>
<organism evidence="1">
    <name type="scientific">Hexamita inflata</name>
    <dbReference type="NCBI Taxonomy" id="28002"/>
    <lineage>
        <taxon>Eukaryota</taxon>
        <taxon>Metamonada</taxon>
        <taxon>Diplomonadida</taxon>
        <taxon>Hexamitidae</taxon>
        <taxon>Hexamitinae</taxon>
        <taxon>Hexamita</taxon>
    </lineage>
</organism>
<reference evidence="1" key="1">
    <citation type="submission" date="2023-06" db="EMBL/GenBank/DDBJ databases">
        <authorList>
            <person name="Kurt Z."/>
        </authorList>
    </citation>
    <scope>NUCLEOTIDE SEQUENCE</scope>
</reference>
<name>A0AA86N4D4_9EUKA</name>
<sequence>MMPTVDFNNKWRMNEAVPKIAALETDNTTNKNNITSLTTRANEQDQTNLTFGGKIMTLQTDNTKNKQDIFNVNNSIATINSTLTSYGTRITNLESSLYNFQSRGPGWYKQGDFVTCYGTQQISGQPTVTYAVEMVEVFNYQVKESQREVIMAEEVVMFFMRSQDQKQ</sequence>
<dbReference type="EMBL" id="CAXDID020000038">
    <property type="protein sequence ID" value="CAL5998675.1"/>
    <property type="molecule type" value="Genomic_DNA"/>
</dbReference>
<reference evidence="2 3" key="2">
    <citation type="submission" date="2024-07" db="EMBL/GenBank/DDBJ databases">
        <authorList>
            <person name="Akdeniz Z."/>
        </authorList>
    </citation>
    <scope>NUCLEOTIDE SEQUENCE [LARGE SCALE GENOMIC DNA]</scope>
</reference>
<keyword evidence="3" id="KW-1185">Reference proteome</keyword>
<evidence type="ECO:0000313" key="1">
    <source>
        <dbReference type="EMBL" id="CAI9912752.1"/>
    </source>
</evidence>
<dbReference type="EMBL" id="CATOUU010000003">
    <property type="protein sequence ID" value="CAI9912752.1"/>
    <property type="molecule type" value="Genomic_DNA"/>
</dbReference>